<gene>
    <name evidence="1" type="ORF">SAMN04490248_12220</name>
</gene>
<proteinExistence type="predicted"/>
<sequence>MPDPAGIVLILGSGPNAVASRDWDVSAVTHIVAINNAWRVRPDWSHLIHPEDFPPDRRPSACDPRQRIVTAADYVPVQNRYGGFVYAGGTMAFTAGYWALGALRPRVMAFIGCDMVYPRQGNTHFYGTGAADPLRDDITLQNLEAKSARLALCAAMDGCHCVNLSTGESRLTFPRVDPHDLPALSMAAPAPRPDLSGPLTAEATLGYHVPSGRYWEERDRFDAVALRQVDALWLSTHEARSTALT</sequence>
<evidence type="ECO:0000313" key="2">
    <source>
        <dbReference type="Proteomes" id="UP000198893"/>
    </source>
</evidence>
<evidence type="ECO:0008006" key="3">
    <source>
        <dbReference type="Google" id="ProtNLM"/>
    </source>
</evidence>
<name>A0A1H8UTI5_9RHOB</name>
<dbReference type="OrthoDB" id="6638257at2"/>
<dbReference type="AlphaFoldDB" id="A0A1H8UTI5"/>
<protein>
    <recommendedName>
        <fullName evidence="3">DUF115 domain-containing protein</fullName>
    </recommendedName>
</protein>
<dbReference type="RefSeq" id="WP_093119790.1">
    <property type="nucleotide sequence ID" value="NZ_FODS01000022.1"/>
</dbReference>
<organism evidence="1 2">
    <name type="scientific">Salinihabitans flavidus</name>
    <dbReference type="NCBI Taxonomy" id="569882"/>
    <lineage>
        <taxon>Bacteria</taxon>
        <taxon>Pseudomonadati</taxon>
        <taxon>Pseudomonadota</taxon>
        <taxon>Alphaproteobacteria</taxon>
        <taxon>Rhodobacterales</taxon>
        <taxon>Roseobacteraceae</taxon>
        <taxon>Salinihabitans</taxon>
    </lineage>
</organism>
<dbReference type="EMBL" id="FODS01000022">
    <property type="protein sequence ID" value="SEP06287.1"/>
    <property type="molecule type" value="Genomic_DNA"/>
</dbReference>
<dbReference type="Proteomes" id="UP000198893">
    <property type="component" value="Unassembled WGS sequence"/>
</dbReference>
<keyword evidence="2" id="KW-1185">Reference proteome</keyword>
<evidence type="ECO:0000313" key="1">
    <source>
        <dbReference type="EMBL" id="SEP06287.1"/>
    </source>
</evidence>
<dbReference type="STRING" id="569882.SAMN04490248_12220"/>
<accession>A0A1H8UTI5</accession>
<reference evidence="1 2" key="1">
    <citation type="submission" date="2016-10" db="EMBL/GenBank/DDBJ databases">
        <authorList>
            <person name="de Groot N.N."/>
        </authorList>
    </citation>
    <scope>NUCLEOTIDE SEQUENCE [LARGE SCALE GENOMIC DNA]</scope>
    <source>
        <strain evidence="1 2">DSM 27842</strain>
    </source>
</reference>